<feature type="domain" description="Metalloprotease TldD/E C-terminal" evidence="1">
    <location>
        <begin position="229"/>
        <end position="429"/>
    </location>
</feature>
<feature type="domain" description="Metalloprotease TldD/E central" evidence="2">
    <location>
        <begin position="119"/>
        <end position="208"/>
    </location>
</feature>
<evidence type="ECO:0000259" key="1">
    <source>
        <dbReference type="Pfam" id="PF19289"/>
    </source>
</evidence>
<dbReference type="Proteomes" id="UP000035159">
    <property type="component" value="Chromosome"/>
</dbReference>
<reference evidence="3 4" key="1">
    <citation type="submission" date="2015-04" db="EMBL/GenBank/DDBJ databases">
        <title>Complete Genome Sequence of Kosmotoga pacifica SLHLJ1.</title>
        <authorList>
            <person name="Jiang L.J."/>
            <person name="Shao Z.Z."/>
            <person name="Jebbar M."/>
        </authorList>
    </citation>
    <scope>NUCLEOTIDE SEQUENCE [LARGE SCALE GENOMIC DNA]</scope>
    <source>
        <strain evidence="3 4">SLHLJ1</strain>
    </source>
</reference>
<dbReference type="InterPro" id="IPR036059">
    <property type="entry name" value="TldD/PmbA_sf"/>
</dbReference>
<dbReference type="PATRIC" id="fig|1330330.3.peg.1981"/>
<dbReference type="InterPro" id="IPR045569">
    <property type="entry name" value="Metalloprtase-TldD/E_C"/>
</dbReference>
<protein>
    <recommendedName>
        <fullName evidence="5">Zn-dependent protease</fullName>
    </recommendedName>
</protein>
<dbReference type="KEGG" id="kpf:IX53_09725"/>
<organism evidence="3 4">
    <name type="scientific">Kosmotoga pacifica</name>
    <dbReference type="NCBI Taxonomy" id="1330330"/>
    <lineage>
        <taxon>Bacteria</taxon>
        <taxon>Thermotogati</taxon>
        <taxon>Thermotogota</taxon>
        <taxon>Thermotogae</taxon>
        <taxon>Kosmotogales</taxon>
        <taxon>Kosmotogaceae</taxon>
        <taxon>Kosmotoga</taxon>
    </lineage>
</organism>
<dbReference type="AlphaFoldDB" id="A0A0G2Z8Y4"/>
<gene>
    <name evidence="3" type="ORF">IX53_09725</name>
</gene>
<accession>A0A0G2Z8Y4</accession>
<dbReference type="InterPro" id="IPR047657">
    <property type="entry name" value="PmbA"/>
</dbReference>
<dbReference type="PANTHER" id="PTHR43421:SF1">
    <property type="entry name" value="METALLOPROTEASE PMBA"/>
    <property type="match status" value="1"/>
</dbReference>
<dbReference type="GO" id="GO:0008237">
    <property type="term" value="F:metallopeptidase activity"/>
    <property type="evidence" value="ECO:0007669"/>
    <property type="project" value="InterPro"/>
</dbReference>
<dbReference type="SUPFAM" id="SSF111283">
    <property type="entry name" value="Putative modulator of DNA gyrase, PmbA/TldD"/>
    <property type="match status" value="1"/>
</dbReference>
<keyword evidence="4" id="KW-1185">Reference proteome</keyword>
<dbReference type="RefSeq" id="WP_047755195.1">
    <property type="nucleotide sequence ID" value="NZ_CAJUHA010000001.1"/>
</dbReference>
<evidence type="ECO:0008006" key="5">
    <source>
        <dbReference type="Google" id="ProtNLM"/>
    </source>
</evidence>
<dbReference type="GO" id="GO:0006508">
    <property type="term" value="P:proteolysis"/>
    <property type="evidence" value="ECO:0007669"/>
    <property type="project" value="InterPro"/>
</dbReference>
<dbReference type="InterPro" id="IPR045570">
    <property type="entry name" value="Metalloprtase-TldD/E_cen_dom"/>
</dbReference>
<dbReference type="EMBL" id="CP011232">
    <property type="protein sequence ID" value="AKI98060.1"/>
    <property type="molecule type" value="Genomic_DNA"/>
</dbReference>
<evidence type="ECO:0000313" key="4">
    <source>
        <dbReference type="Proteomes" id="UP000035159"/>
    </source>
</evidence>
<dbReference type="Pfam" id="PF19290">
    <property type="entry name" value="PmbA_TldD_2nd"/>
    <property type="match status" value="1"/>
</dbReference>
<dbReference type="Pfam" id="PF19289">
    <property type="entry name" value="PmbA_TldD_3rd"/>
    <property type="match status" value="1"/>
</dbReference>
<name>A0A0G2Z8Y4_9BACT</name>
<dbReference type="PANTHER" id="PTHR43421">
    <property type="entry name" value="METALLOPROTEASE PMBA"/>
    <property type="match status" value="1"/>
</dbReference>
<dbReference type="STRING" id="1330330.IX53_09725"/>
<sequence length="431" mass="48877">MLKKIRDVLENTSDVTDWKIVETIKEGHELYFIKKELDMNRAKRVRYYEVTVYRDFELKGKKFKGSASTTIHPTMSREEIKRRIEESIFAAGFVRNRPYPIAEPSNPSGEISSKLQKGDISDWIVEIASEVFSPDKMESAFLNSTEIYLTKVQTHILNSRGVDAYFDAVRTFIELIVAAQGKEEVELYHQLRFSDYEPGSISERIAEFLEETSERARAKPTPALKSSTVLQVSEPVEEFLYYYVINSNAKAVYEKISSFKAGKSVQGNFTGDGLTITLDPFMTGSYYSAPYDHDGHALKKEEIIKDGMLLKYWGDVRYSHYLGVEPTGNIHNFSVQLGSHSLEELRDEPHLEITSFSAFNVDSITGDFGGEIRLGWYFDGKVKHPITGGSISGNINEIQKELYLSKETQKTKRYEGPKAVKLKGVTVAGIE</sequence>
<proteinExistence type="predicted"/>
<evidence type="ECO:0000259" key="2">
    <source>
        <dbReference type="Pfam" id="PF19290"/>
    </source>
</evidence>
<dbReference type="GO" id="GO:0005829">
    <property type="term" value="C:cytosol"/>
    <property type="evidence" value="ECO:0007669"/>
    <property type="project" value="TreeGrafter"/>
</dbReference>
<evidence type="ECO:0000313" key="3">
    <source>
        <dbReference type="EMBL" id="AKI98060.1"/>
    </source>
</evidence>